<gene>
    <name evidence="1" type="ORF">CPT_Shemara_061</name>
</gene>
<dbReference type="Proteomes" id="UP000321671">
    <property type="component" value="Segment"/>
</dbReference>
<evidence type="ECO:0000313" key="1">
    <source>
        <dbReference type="EMBL" id="QEA10390.1"/>
    </source>
</evidence>
<name>A0A5B8RMY7_9CAUD</name>
<sequence length="31" mass="3321">MTQVQFCLLVGFILGLTVAKTAATFGLFSGW</sequence>
<accession>A0A5B8RMY7</accession>
<reference evidence="1 2" key="1">
    <citation type="journal article" date="2020" name="Microbiol. Resour. Announc.">
        <title>Complete Genome Sequence of Salmonella enterica Siphophage Shemara.</title>
        <authorList>
            <person name="Chung M."/>
            <person name="Xie Y."/>
            <person name="Newkirk H."/>
            <person name="Liu M."/>
            <person name="Gill J.J."/>
            <person name="Ramsey J."/>
        </authorList>
    </citation>
    <scope>NUCLEOTIDE SEQUENCE [LARGE SCALE GENOMIC DNA]</scope>
</reference>
<organism evidence="1 2">
    <name type="scientific">Salmonella phage Shemara</name>
    <dbReference type="NCBI Taxonomy" id="2596714"/>
    <lineage>
        <taxon>Viruses</taxon>
        <taxon>Duplodnaviria</taxon>
        <taxon>Heunggongvirae</taxon>
        <taxon>Uroviricota</taxon>
        <taxon>Caudoviricetes</taxon>
        <taxon>Sarkviridae</taxon>
        <taxon>Guernseyvirinae</taxon>
        <taxon>Cornellvirus</taxon>
        <taxon>Cornellvirus shemara</taxon>
    </lineage>
</organism>
<proteinExistence type="predicted"/>
<protein>
    <submittedName>
        <fullName evidence="1">Uncharacterized protein</fullName>
    </submittedName>
</protein>
<evidence type="ECO:0000313" key="2">
    <source>
        <dbReference type="Proteomes" id="UP000321671"/>
    </source>
</evidence>
<keyword evidence="2" id="KW-1185">Reference proteome</keyword>
<dbReference type="EMBL" id="MN070121">
    <property type="protein sequence ID" value="QEA10390.1"/>
    <property type="molecule type" value="Genomic_DNA"/>
</dbReference>